<dbReference type="AlphaFoldDB" id="A0A3S0ZMH3"/>
<dbReference type="InterPro" id="IPR020904">
    <property type="entry name" value="Sc_DH/Rdtase_CS"/>
</dbReference>
<dbReference type="PRINTS" id="PR00080">
    <property type="entry name" value="SDRFAMILY"/>
</dbReference>
<dbReference type="InterPro" id="IPR002347">
    <property type="entry name" value="SDR_fam"/>
</dbReference>
<dbReference type="CDD" id="cd05324">
    <property type="entry name" value="carb_red_PTCR-like_SDR_c"/>
    <property type="match status" value="1"/>
</dbReference>
<comment type="caution">
    <text evidence="6">The sequence shown here is derived from an EMBL/GenBank/DDBJ whole genome shotgun (WGS) entry which is preliminary data.</text>
</comment>
<dbReference type="STRING" id="188477.A0A3S0ZMH3"/>
<evidence type="ECO:0000256" key="1">
    <source>
        <dbReference type="ARBA" id="ARBA00006484"/>
    </source>
</evidence>
<accession>A0A3S0ZMH3</accession>
<evidence type="ECO:0000256" key="4">
    <source>
        <dbReference type="ARBA" id="ARBA00026118"/>
    </source>
</evidence>
<gene>
    <name evidence="6" type="ORF">EGW08_013829</name>
</gene>
<comment type="similarity">
    <text evidence="1 5">Belongs to the short-chain dehydrogenases/reductases (SDR) family.</text>
</comment>
<dbReference type="InterPro" id="IPR036291">
    <property type="entry name" value="NAD(P)-bd_dom_sf"/>
</dbReference>
<evidence type="ECO:0000313" key="6">
    <source>
        <dbReference type="EMBL" id="RUS78415.1"/>
    </source>
</evidence>
<dbReference type="InterPro" id="IPR045313">
    <property type="entry name" value="CBR1-like"/>
</dbReference>
<protein>
    <recommendedName>
        <fullName evidence="4">carbonyl reductase (NADPH)</fullName>
        <ecNumber evidence="4">1.1.1.184</ecNumber>
    </recommendedName>
</protein>
<dbReference type="PROSITE" id="PS00061">
    <property type="entry name" value="ADH_SHORT"/>
    <property type="match status" value="1"/>
</dbReference>
<dbReference type="Proteomes" id="UP000271974">
    <property type="component" value="Unassembled WGS sequence"/>
</dbReference>
<keyword evidence="7" id="KW-1185">Reference proteome</keyword>
<dbReference type="SUPFAM" id="SSF51735">
    <property type="entry name" value="NAD(P)-binding Rossmann-fold domains"/>
    <property type="match status" value="1"/>
</dbReference>
<reference evidence="6 7" key="1">
    <citation type="submission" date="2019-01" db="EMBL/GenBank/DDBJ databases">
        <title>A draft genome assembly of the solar-powered sea slug Elysia chlorotica.</title>
        <authorList>
            <person name="Cai H."/>
            <person name="Li Q."/>
            <person name="Fang X."/>
            <person name="Li J."/>
            <person name="Curtis N.E."/>
            <person name="Altenburger A."/>
            <person name="Shibata T."/>
            <person name="Feng M."/>
            <person name="Maeda T."/>
            <person name="Schwartz J.A."/>
            <person name="Shigenobu S."/>
            <person name="Lundholm N."/>
            <person name="Nishiyama T."/>
            <person name="Yang H."/>
            <person name="Hasebe M."/>
            <person name="Li S."/>
            <person name="Pierce S.K."/>
            <person name="Wang J."/>
        </authorList>
    </citation>
    <scope>NUCLEOTIDE SEQUENCE [LARGE SCALE GENOMIC DNA]</scope>
    <source>
        <strain evidence="6">EC2010</strain>
        <tissue evidence="6">Whole organism of an adult</tissue>
    </source>
</reference>
<dbReference type="Gene3D" id="3.40.50.720">
    <property type="entry name" value="NAD(P)-binding Rossmann-like Domain"/>
    <property type="match status" value="1"/>
</dbReference>
<dbReference type="PRINTS" id="PR00081">
    <property type="entry name" value="GDHRDH"/>
</dbReference>
<proteinExistence type="inferred from homology"/>
<keyword evidence="2" id="KW-0521">NADP</keyword>
<evidence type="ECO:0000256" key="3">
    <source>
        <dbReference type="ARBA" id="ARBA00023002"/>
    </source>
</evidence>
<dbReference type="PANTHER" id="PTHR43963:SF4">
    <property type="entry name" value="CARBONYL REDUCTASE (NADPH)"/>
    <property type="match status" value="1"/>
</dbReference>
<dbReference type="OrthoDB" id="7289984at2759"/>
<evidence type="ECO:0000313" key="7">
    <source>
        <dbReference type="Proteomes" id="UP000271974"/>
    </source>
</evidence>
<dbReference type="GO" id="GO:0004090">
    <property type="term" value="F:carbonyl reductase (NADPH) activity"/>
    <property type="evidence" value="ECO:0007669"/>
    <property type="project" value="UniProtKB-EC"/>
</dbReference>
<dbReference type="EC" id="1.1.1.184" evidence="4"/>
<dbReference type="EMBL" id="RQTK01000511">
    <property type="protein sequence ID" value="RUS78415.1"/>
    <property type="molecule type" value="Genomic_DNA"/>
</dbReference>
<organism evidence="6 7">
    <name type="scientific">Elysia chlorotica</name>
    <name type="common">Eastern emerald elysia</name>
    <name type="synonym">Sea slug</name>
    <dbReference type="NCBI Taxonomy" id="188477"/>
    <lineage>
        <taxon>Eukaryota</taxon>
        <taxon>Metazoa</taxon>
        <taxon>Spiralia</taxon>
        <taxon>Lophotrochozoa</taxon>
        <taxon>Mollusca</taxon>
        <taxon>Gastropoda</taxon>
        <taxon>Heterobranchia</taxon>
        <taxon>Euthyneura</taxon>
        <taxon>Panpulmonata</taxon>
        <taxon>Sacoglossa</taxon>
        <taxon>Placobranchoidea</taxon>
        <taxon>Plakobranchidae</taxon>
        <taxon>Elysia</taxon>
    </lineage>
</organism>
<evidence type="ECO:0000256" key="5">
    <source>
        <dbReference type="RuleBase" id="RU000363"/>
    </source>
</evidence>
<evidence type="ECO:0000256" key="2">
    <source>
        <dbReference type="ARBA" id="ARBA00022857"/>
    </source>
</evidence>
<dbReference type="PANTHER" id="PTHR43963">
    <property type="entry name" value="CARBONYL REDUCTASE 1-RELATED"/>
    <property type="match status" value="1"/>
</dbReference>
<sequence>MPPVGLHNRDSAYFYKANGPRNLITDQSVCRHTYQLHISNTKEPCVKAKTNTSVEMANKVAVVTGSNKGVGFAIVRALCKNFKGDVILTARNPELGHAAVQELEKEGLHPKFHQLDISDHASVTALRDFLQNTYQGIDVLVNNAGIAYKAASTAPFSEQAEVTLKTNYFSTLDLCETLFPLLRPHARVSNVSSMVSQFALAKCSDALKARFVSTDITMDELTGIMKKFVQSAQNGTHQAEGFPESSYGMSKVGVTVMSMIQQREMDKKGADDIVINACCPGYVDTDMTSHKGKLTIDQGAETPAYLALLPPGVKEPRGQFVRELKVADWKM</sequence>
<name>A0A3S0ZMH3_ELYCH</name>
<keyword evidence="3" id="KW-0560">Oxidoreductase</keyword>
<dbReference type="Pfam" id="PF00106">
    <property type="entry name" value="adh_short"/>
    <property type="match status" value="2"/>
</dbReference>